<dbReference type="EMBL" id="JBJQND010000003">
    <property type="protein sequence ID" value="KAL3883287.1"/>
    <property type="molecule type" value="Genomic_DNA"/>
</dbReference>
<protein>
    <recommendedName>
        <fullName evidence="3">Pentatricopeptide repeat-containing protein</fullName>
    </recommendedName>
</protein>
<dbReference type="Proteomes" id="UP001634394">
    <property type="component" value="Unassembled WGS sequence"/>
</dbReference>
<dbReference type="AlphaFoldDB" id="A0ABD3XB46"/>
<evidence type="ECO:0000313" key="1">
    <source>
        <dbReference type="EMBL" id="KAL3883287.1"/>
    </source>
</evidence>
<evidence type="ECO:0000313" key="2">
    <source>
        <dbReference type="Proteomes" id="UP001634394"/>
    </source>
</evidence>
<comment type="caution">
    <text evidence="1">The sequence shown here is derived from an EMBL/GenBank/DDBJ whole genome shotgun (WGS) entry which is preliminary data.</text>
</comment>
<keyword evidence="2" id="KW-1185">Reference proteome</keyword>
<sequence length="79" mass="9261">MTHKHAALDNMIYVIRHKLFEFNDTNLNLLAYCLSQEGRLTDTYSVLCKFMKLMNEHNGAKWHIATLVNTAFKFLRGEQ</sequence>
<proteinExistence type="predicted"/>
<evidence type="ECO:0008006" key="3">
    <source>
        <dbReference type="Google" id="ProtNLM"/>
    </source>
</evidence>
<organism evidence="1 2">
    <name type="scientific">Sinanodonta woodiana</name>
    <name type="common">Chinese pond mussel</name>
    <name type="synonym">Anodonta woodiana</name>
    <dbReference type="NCBI Taxonomy" id="1069815"/>
    <lineage>
        <taxon>Eukaryota</taxon>
        <taxon>Metazoa</taxon>
        <taxon>Spiralia</taxon>
        <taxon>Lophotrochozoa</taxon>
        <taxon>Mollusca</taxon>
        <taxon>Bivalvia</taxon>
        <taxon>Autobranchia</taxon>
        <taxon>Heteroconchia</taxon>
        <taxon>Palaeoheterodonta</taxon>
        <taxon>Unionida</taxon>
        <taxon>Unionoidea</taxon>
        <taxon>Unionidae</taxon>
        <taxon>Unioninae</taxon>
        <taxon>Sinanodonta</taxon>
    </lineage>
</organism>
<accession>A0ABD3XB46</accession>
<gene>
    <name evidence="1" type="ORF">ACJMK2_029569</name>
</gene>
<name>A0ABD3XB46_SINWO</name>
<reference evidence="1 2" key="1">
    <citation type="submission" date="2024-11" db="EMBL/GenBank/DDBJ databases">
        <title>Chromosome-level genome assembly of the freshwater bivalve Anodonta woodiana.</title>
        <authorList>
            <person name="Chen X."/>
        </authorList>
    </citation>
    <scope>NUCLEOTIDE SEQUENCE [LARGE SCALE GENOMIC DNA]</scope>
    <source>
        <strain evidence="1">MN2024</strain>
        <tissue evidence="1">Gills</tissue>
    </source>
</reference>